<keyword evidence="3" id="KW-1185">Reference proteome</keyword>
<reference evidence="3" key="1">
    <citation type="submission" date="2019-07" db="EMBL/GenBank/DDBJ databases">
        <title>Chitinimonas sp. nov., isolated from Ny-Alesund, arctica soil.</title>
        <authorList>
            <person name="Xu Q."/>
            <person name="Peng F."/>
        </authorList>
    </citation>
    <scope>NUCLEOTIDE SEQUENCE [LARGE SCALE GENOMIC DNA]</scope>
    <source>
        <strain evidence="3">R3-44</strain>
    </source>
</reference>
<proteinExistence type="predicted"/>
<evidence type="ECO:0000313" key="2">
    <source>
        <dbReference type="EMBL" id="QDQ25463.1"/>
    </source>
</evidence>
<sequence>MKRSTLVAATLLLAMLGVAGLLWPGHPTEVVAAPKPVDRTVPTMPQMAPLVAVAPQSMPPALPVIDQSASAILSLTAAREHGDERAPPLARQAQEQEAPSASELASPEQYQRYTERQQAKLYRAYVQAANKLLPQLDADIVRARAEGIISAEQIAQAEEKRRRIAQMQTELGAKVGVQ</sequence>
<dbReference type="OrthoDB" id="6080853at2"/>
<dbReference type="AlphaFoldDB" id="A0A516SBE3"/>
<name>A0A516SBE3_9NEIS</name>
<organism evidence="2 3">
    <name type="scientific">Chitinimonas arctica</name>
    <dbReference type="NCBI Taxonomy" id="2594795"/>
    <lineage>
        <taxon>Bacteria</taxon>
        <taxon>Pseudomonadati</taxon>
        <taxon>Pseudomonadota</taxon>
        <taxon>Betaproteobacteria</taxon>
        <taxon>Neisseriales</taxon>
        <taxon>Chitinibacteraceae</taxon>
        <taxon>Chitinimonas</taxon>
    </lineage>
</organism>
<dbReference type="Proteomes" id="UP000317550">
    <property type="component" value="Chromosome"/>
</dbReference>
<protein>
    <recommendedName>
        <fullName evidence="4">Lipase chaperone</fullName>
    </recommendedName>
</protein>
<gene>
    <name evidence="2" type="ORF">FNU76_03315</name>
</gene>
<evidence type="ECO:0008006" key="4">
    <source>
        <dbReference type="Google" id="ProtNLM"/>
    </source>
</evidence>
<evidence type="ECO:0000256" key="1">
    <source>
        <dbReference type="SAM" id="MobiDB-lite"/>
    </source>
</evidence>
<accession>A0A516SBE3</accession>
<dbReference type="RefSeq" id="WP_143856388.1">
    <property type="nucleotide sequence ID" value="NZ_CP041730.1"/>
</dbReference>
<evidence type="ECO:0000313" key="3">
    <source>
        <dbReference type="Proteomes" id="UP000317550"/>
    </source>
</evidence>
<dbReference type="EMBL" id="CP041730">
    <property type="protein sequence ID" value="QDQ25463.1"/>
    <property type="molecule type" value="Genomic_DNA"/>
</dbReference>
<feature type="region of interest" description="Disordered" evidence="1">
    <location>
        <begin position="79"/>
        <end position="109"/>
    </location>
</feature>
<dbReference type="KEGG" id="cari:FNU76_03315"/>